<feature type="region of interest" description="Disordered" evidence="8">
    <location>
        <begin position="479"/>
        <end position="550"/>
    </location>
</feature>
<reference evidence="10 11" key="1">
    <citation type="submission" date="2024-03" db="EMBL/GenBank/DDBJ databases">
        <title>Aureococcus anophagefferens CCMP1851 and Kratosvirus quantuckense: Draft genome of a second virus-susceptible host strain in the model system.</title>
        <authorList>
            <person name="Chase E."/>
            <person name="Truchon A.R."/>
            <person name="Schepens W."/>
            <person name="Wilhelm S.W."/>
        </authorList>
    </citation>
    <scope>NUCLEOTIDE SEQUENCE [LARGE SCALE GENOMIC DNA]</scope>
    <source>
        <strain evidence="10 11">CCMP1851</strain>
    </source>
</reference>
<dbReference type="InterPro" id="IPR044669">
    <property type="entry name" value="YneE/VCCN1/2-like"/>
</dbReference>
<evidence type="ECO:0000256" key="9">
    <source>
        <dbReference type="SAM" id="SignalP"/>
    </source>
</evidence>
<organism evidence="10 11">
    <name type="scientific">Aureococcus anophagefferens</name>
    <name type="common">Harmful bloom alga</name>
    <dbReference type="NCBI Taxonomy" id="44056"/>
    <lineage>
        <taxon>Eukaryota</taxon>
        <taxon>Sar</taxon>
        <taxon>Stramenopiles</taxon>
        <taxon>Ochrophyta</taxon>
        <taxon>Pelagophyceae</taxon>
        <taxon>Pelagomonadales</taxon>
        <taxon>Pelagomonadaceae</taxon>
        <taxon>Aureococcus</taxon>
    </lineage>
</organism>
<keyword evidence="4" id="KW-0812">Transmembrane</keyword>
<evidence type="ECO:0000256" key="3">
    <source>
        <dbReference type="ARBA" id="ARBA00022475"/>
    </source>
</evidence>
<evidence type="ECO:0000313" key="10">
    <source>
        <dbReference type="EMBL" id="KAK7248712.1"/>
    </source>
</evidence>
<dbReference type="EMBL" id="JBBJCI010000087">
    <property type="protein sequence ID" value="KAK7248712.1"/>
    <property type="molecule type" value="Genomic_DNA"/>
</dbReference>
<feature type="chain" id="PRO_5045122116" evidence="9">
    <location>
        <begin position="17"/>
        <end position="622"/>
    </location>
</feature>
<comment type="caution">
    <text evidence="10">The sequence shown here is derived from an EMBL/GenBank/DDBJ whole genome shotgun (WGS) entry which is preliminary data.</text>
</comment>
<keyword evidence="6" id="KW-0406">Ion transport</keyword>
<feature type="region of interest" description="Disordered" evidence="8">
    <location>
        <begin position="419"/>
        <end position="449"/>
    </location>
</feature>
<keyword evidence="5" id="KW-1133">Transmembrane helix</keyword>
<evidence type="ECO:0000256" key="4">
    <source>
        <dbReference type="ARBA" id="ARBA00022692"/>
    </source>
</evidence>
<feature type="compositionally biased region" description="Basic and acidic residues" evidence="8">
    <location>
        <begin position="529"/>
        <end position="544"/>
    </location>
</feature>
<feature type="compositionally biased region" description="Polar residues" evidence="8">
    <location>
        <begin position="611"/>
        <end position="622"/>
    </location>
</feature>
<feature type="signal peptide" evidence="9">
    <location>
        <begin position="1"/>
        <end position="16"/>
    </location>
</feature>
<proteinExistence type="predicted"/>
<evidence type="ECO:0000256" key="2">
    <source>
        <dbReference type="ARBA" id="ARBA00022448"/>
    </source>
</evidence>
<dbReference type="Proteomes" id="UP001363151">
    <property type="component" value="Unassembled WGS sequence"/>
</dbReference>
<evidence type="ECO:0000256" key="1">
    <source>
        <dbReference type="ARBA" id="ARBA00004651"/>
    </source>
</evidence>
<evidence type="ECO:0000313" key="11">
    <source>
        <dbReference type="Proteomes" id="UP001363151"/>
    </source>
</evidence>
<gene>
    <name evidence="10" type="ORF">SO694_00040213</name>
</gene>
<keyword evidence="3" id="KW-1003">Cell membrane</keyword>
<comment type="subcellular location">
    <subcellularLocation>
        <location evidence="1">Cell membrane</location>
        <topology evidence="1">Multi-pass membrane protein</topology>
    </subcellularLocation>
</comment>
<feature type="region of interest" description="Disordered" evidence="8">
    <location>
        <begin position="603"/>
        <end position="622"/>
    </location>
</feature>
<dbReference type="PANTHER" id="PTHR33281:SF19">
    <property type="entry name" value="VOLTAGE-DEPENDENT ANION CHANNEL-FORMING PROTEIN YNEE"/>
    <property type="match status" value="1"/>
</dbReference>
<name>A0ABR1G5X3_AURAN</name>
<keyword evidence="2" id="KW-0813">Transport</keyword>
<sequence>MRRFFSILCVAASARAIALPGGLRPRLAARAEAAGRARARVSKRLPWRRKVETPDDCEVNCDDEKEFGSFAVTAEAPMPAPAAEEPLPKWRTDYLGSLDRLGKYSDDGFTLSTPLRYSSGDWWRHVLSMRRSLILKRVRGHVSFNILWSCAVAGGYTLYPRALPLASLKTPFDLSGGILGILLAFRTSQACTRFWHGREIWATVIHKIRSFGRALIYLDDPSDETLDAYFRWLEAYPECLKQHLRGERDIAALTMLNNREREFLDATDNLPVGCTLAMSALLNRVKADSNEQSAKHLLWWQLEGELLHKLMGCVGEAEAIAGTPVPLSYSRHTSRLASLWTFSMPLVLVTCLPIYAVPVVTGLVSWTLLATEEISHLIEEPFGLHDDRPNMLPLNRYCAVIAADLASIRASFDTLRDYQRESDDKDEMYEPLYTSSPGVGGDKDAPEVARPVYDPPFYPGFTPREDFDPFKAAKEVQADPPLYPGFAPRSGFGPFQGAEPAPEPDATSAPTAVDPVATSAPEAAAPPPKEGEHLNGKPSDKPTEDGGVDFSLPLFEELQEEDRPYVAKMLDLDASAIESLSADEREQVEGLRKMYEMQAWKKKADGIATPSAPTWTASRPFA</sequence>
<keyword evidence="11" id="KW-1185">Reference proteome</keyword>
<evidence type="ECO:0000256" key="8">
    <source>
        <dbReference type="SAM" id="MobiDB-lite"/>
    </source>
</evidence>
<evidence type="ECO:0000256" key="6">
    <source>
        <dbReference type="ARBA" id="ARBA00023065"/>
    </source>
</evidence>
<keyword evidence="7" id="KW-0472">Membrane</keyword>
<dbReference type="Pfam" id="PF25539">
    <property type="entry name" value="Bestrophin_2"/>
    <property type="match status" value="1"/>
</dbReference>
<evidence type="ECO:0000256" key="5">
    <source>
        <dbReference type="ARBA" id="ARBA00022989"/>
    </source>
</evidence>
<keyword evidence="9" id="KW-0732">Signal</keyword>
<protein>
    <submittedName>
        <fullName evidence="10">Bestrophin-like protein</fullName>
    </submittedName>
</protein>
<accession>A0ABR1G5X3</accession>
<evidence type="ECO:0000256" key="7">
    <source>
        <dbReference type="ARBA" id="ARBA00023136"/>
    </source>
</evidence>
<dbReference type="PANTHER" id="PTHR33281">
    <property type="entry name" value="UPF0187 PROTEIN YNEE"/>
    <property type="match status" value="1"/>
</dbReference>